<dbReference type="InterPro" id="IPR036250">
    <property type="entry name" value="AcylCo_DH-like_C"/>
</dbReference>
<dbReference type="Gene3D" id="1.10.540.10">
    <property type="entry name" value="Acyl-CoA dehydrogenase/oxidase, N-terminal domain"/>
    <property type="match status" value="1"/>
</dbReference>
<dbReference type="SUPFAM" id="SSF56645">
    <property type="entry name" value="Acyl-CoA dehydrogenase NM domain-like"/>
    <property type="match status" value="1"/>
</dbReference>
<dbReference type="InterPro" id="IPR007110">
    <property type="entry name" value="Ig-like_dom"/>
</dbReference>
<evidence type="ECO:0000259" key="5">
    <source>
        <dbReference type="PROSITE" id="PS50835"/>
    </source>
</evidence>
<evidence type="ECO:0000256" key="3">
    <source>
        <dbReference type="ARBA" id="ARBA00022630"/>
    </source>
</evidence>
<comment type="cofactor">
    <cofactor evidence="1">
        <name>FAD</name>
        <dbReference type="ChEBI" id="CHEBI:57692"/>
    </cofactor>
</comment>
<dbReference type="GO" id="GO:0050660">
    <property type="term" value="F:flavin adenine dinucleotide binding"/>
    <property type="evidence" value="ECO:0007669"/>
    <property type="project" value="InterPro"/>
</dbReference>
<protein>
    <recommendedName>
        <fullName evidence="5">Ig-like domain-containing protein</fullName>
    </recommendedName>
</protein>
<dbReference type="Gene3D" id="2.40.110.10">
    <property type="entry name" value="Butyryl-CoA Dehydrogenase, subunit A, domain 2"/>
    <property type="match status" value="1"/>
</dbReference>
<dbReference type="Pfam" id="PF00441">
    <property type="entry name" value="Acyl-CoA_dh_1"/>
    <property type="match status" value="1"/>
</dbReference>
<evidence type="ECO:0000256" key="1">
    <source>
        <dbReference type="ARBA" id="ARBA00001974"/>
    </source>
</evidence>
<dbReference type="Pfam" id="PF02770">
    <property type="entry name" value="Acyl-CoA_dh_M"/>
    <property type="match status" value="1"/>
</dbReference>
<dbReference type="Gene3D" id="1.20.140.10">
    <property type="entry name" value="Butyryl-CoA Dehydrogenase, subunit A, domain 3"/>
    <property type="match status" value="1"/>
</dbReference>
<dbReference type="InterPro" id="IPR009075">
    <property type="entry name" value="AcylCo_DH/oxidase_C"/>
</dbReference>
<dbReference type="InterPro" id="IPR037069">
    <property type="entry name" value="AcylCoA_DH/ox_N_sf"/>
</dbReference>
<dbReference type="SUPFAM" id="SSF47203">
    <property type="entry name" value="Acyl-CoA dehydrogenase C-terminal domain-like"/>
    <property type="match status" value="1"/>
</dbReference>
<name>A0A381PAZ4_9ZZZZ</name>
<accession>A0A381PAZ4</accession>
<comment type="similarity">
    <text evidence="2">Belongs to the acyl-CoA dehydrogenase family.</text>
</comment>
<evidence type="ECO:0000256" key="4">
    <source>
        <dbReference type="ARBA" id="ARBA00022827"/>
    </source>
</evidence>
<reference evidence="6" key="1">
    <citation type="submission" date="2018-05" db="EMBL/GenBank/DDBJ databases">
        <authorList>
            <person name="Lanie J.A."/>
            <person name="Ng W.-L."/>
            <person name="Kazmierczak K.M."/>
            <person name="Andrzejewski T.M."/>
            <person name="Davidsen T.M."/>
            <person name="Wayne K.J."/>
            <person name="Tettelin H."/>
            <person name="Glass J.I."/>
            <person name="Rusch D."/>
            <person name="Podicherti R."/>
            <person name="Tsui H.-C.T."/>
            <person name="Winkler M.E."/>
        </authorList>
    </citation>
    <scope>NUCLEOTIDE SEQUENCE</scope>
</reference>
<dbReference type="PROSITE" id="PS50835">
    <property type="entry name" value="IG_LIKE"/>
    <property type="match status" value="1"/>
</dbReference>
<dbReference type="InterPro" id="IPR009100">
    <property type="entry name" value="AcylCoA_DH/oxidase_NM_dom_sf"/>
</dbReference>
<evidence type="ECO:0000313" key="6">
    <source>
        <dbReference type="EMBL" id="SUZ64120.1"/>
    </source>
</evidence>
<dbReference type="InterPro" id="IPR006091">
    <property type="entry name" value="Acyl-CoA_Oxase/DH_mid-dom"/>
</dbReference>
<dbReference type="AlphaFoldDB" id="A0A381PAZ4"/>
<keyword evidence="3" id="KW-0285">Flavoprotein</keyword>
<dbReference type="PANTHER" id="PTHR43884:SF12">
    <property type="entry name" value="ISOVALERYL-COA DEHYDROGENASE, MITOCHONDRIAL-RELATED"/>
    <property type="match status" value="1"/>
</dbReference>
<dbReference type="FunFam" id="1.20.140.10:FF:000004">
    <property type="entry name" value="Acyl-CoA dehydrogenase FadE25"/>
    <property type="match status" value="1"/>
</dbReference>
<sequence>MTDLDVANEIVSTLRSWVDDEVIPHASEFELPDEYPTQMALQMASFGLFGATISADYGGLELDNITYARVIEELSRGWMSLAGIINSHLICAKLISRFGSEEQCQRWLPAMATGELRGCFSLSEPDSGSDAGALRCRAERDGNEWIINGTKMWVTNGEKAGVVALLARVPDSEGADSGGITCFIVEKTPGQQSGGITVSRKIDKLGYRGVETVEMSYVDHRLPNDQLLGGDAGIGNGLRWALAALELGRINVAARGVGVSQAAYDAALAYAKQREAFGRPISQHQAIAFKLAEMATKLEAARLLTYEAARKADAGERVDLAAGMAKLFASETASELALDAMRIHGGNGFTTDYPVERYYRDAPLMIIGEGTSEIQKLVISRALLAED</sequence>
<keyword evidence="4" id="KW-0274">FAD</keyword>
<dbReference type="InterPro" id="IPR013786">
    <property type="entry name" value="AcylCoA_DH/ox_N"/>
</dbReference>
<evidence type="ECO:0000256" key="2">
    <source>
        <dbReference type="ARBA" id="ARBA00009347"/>
    </source>
</evidence>
<dbReference type="GO" id="GO:0003995">
    <property type="term" value="F:acyl-CoA dehydrogenase activity"/>
    <property type="evidence" value="ECO:0007669"/>
    <property type="project" value="TreeGrafter"/>
</dbReference>
<dbReference type="EMBL" id="UINC01000928">
    <property type="protein sequence ID" value="SUZ64120.1"/>
    <property type="molecule type" value="Genomic_DNA"/>
</dbReference>
<dbReference type="PANTHER" id="PTHR43884">
    <property type="entry name" value="ACYL-COA DEHYDROGENASE"/>
    <property type="match status" value="1"/>
</dbReference>
<proteinExistence type="inferred from homology"/>
<organism evidence="6">
    <name type="scientific">marine metagenome</name>
    <dbReference type="NCBI Taxonomy" id="408172"/>
    <lineage>
        <taxon>unclassified sequences</taxon>
        <taxon>metagenomes</taxon>
        <taxon>ecological metagenomes</taxon>
    </lineage>
</organism>
<dbReference type="Pfam" id="PF02771">
    <property type="entry name" value="Acyl-CoA_dh_N"/>
    <property type="match status" value="1"/>
</dbReference>
<feature type="domain" description="Ig-like" evidence="5">
    <location>
        <begin position="109"/>
        <end position="203"/>
    </location>
</feature>
<dbReference type="PIRSF" id="PIRSF016578">
    <property type="entry name" value="HsaA"/>
    <property type="match status" value="1"/>
</dbReference>
<gene>
    <name evidence="6" type="ORF">METZ01_LOCUS16974</name>
</gene>
<dbReference type="InterPro" id="IPR046373">
    <property type="entry name" value="Acyl-CoA_Oxase/DH_mid-dom_sf"/>
</dbReference>